<dbReference type="InterPro" id="IPR016047">
    <property type="entry name" value="M23ase_b-sheet_dom"/>
</dbReference>
<dbReference type="RefSeq" id="WP_258331613.1">
    <property type="nucleotide sequence ID" value="NZ_JAPTGG010000007.1"/>
</dbReference>
<dbReference type="Pfam" id="PF01551">
    <property type="entry name" value="Peptidase_M23"/>
    <property type="match status" value="1"/>
</dbReference>
<name>A0A9J6RMC1_9GAMM</name>
<feature type="chain" id="PRO_5039900398" evidence="2">
    <location>
        <begin position="35"/>
        <end position="393"/>
    </location>
</feature>
<feature type="coiled-coil region" evidence="1">
    <location>
        <begin position="184"/>
        <end position="253"/>
    </location>
</feature>
<feature type="signal peptide" evidence="2">
    <location>
        <begin position="1"/>
        <end position="34"/>
    </location>
</feature>
<gene>
    <name evidence="4" type="ORF">O0V09_09650</name>
</gene>
<evidence type="ECO:0000256" key="1">
    <source>
        <dbReference type="SAM" id="Coils"/>
    </source>
</evidence>
<keyword evidence="2" id="KW-0732">Signal</keyword>
<evidence type="ECO:0000259" key="3">
    <source>
        <dbReference type="Pfam" id="PF01551"/>
    </source>
</evidence>
<dbReference type="PANTHER" id="PTHR21666">
    <property type="entry name" value="PEPTIDASE-RELATED"/>
    <property type="match status" value="1"/>
</dbReference>
<evidence type="ECO:0000313" key="5">
    <source>
        <dbReference type="Proteomes" id="UP001069090"/>
    </source>
</evidence>
<dbReference type="Proteomes" id="UP001069090">
    <property type="component" value="Unassembled WGS sequence"/>
</dbReference>
<dbReference type="GO" id="GO:0004222">
    <property type="term" value="F:metalloendopeptidase activity"/>
    <property type="evidence" value="ECO:0007669"/>
    <property type="project" value="TreeGrafter"/>
</dbReference>
<dbReference type="CDD" id="cd12797">
    <property type="entry name" value="M23_peptidase"/>
    <property type="match status" value="1"/>
</dbReference>
<keyword evidence="5" id="KW-1185">Reference proteome</keyword>
<dbReference type="AlphaFoldDB" id="A0A9J6RMC1"/>
<dbReference type="Gene3D" id="6.10.250.3150">
    <property type="match status" value="1"/>
</dbReference>
<dbReference type="SUPFAM" id="SSF51261">
    <property type="entry name" value="Duplicated hybrid motif"/>
    <property type="match status" value="1"/>
</dbReference>
<organism evidence="4 5">
    <name type="scientific">Dasania phycosphaerae</name>
    <dbReference type="NCBI Taxonomy" id="2950436"/>
    <lineage>
        <taxon>Bacteria</taxon>
        <taxon>Pseudomonadati</taxon>
        <taxon>Pseudomonadota</taxon>
        <taxon>Gammaproteobacteria</taxon>
        <taxon>Cellvibrionales</taxon>
        <taxon>Spongiibacteraceae</taxon>
        <taxon>Dasania</taxon>
    </lineage>
</organism>
<dbReference type="FunFam" id="2.70.70.10:FF:000003">
    <property type="entry name" value="Murein hydrolase activator EnvC"/>
    <property type="match status" value="1"/>
</dbReference>
<sequence>MANMRLPLAIFVLRRAVYLALCACLCLNISAALADDSRANKAQLQQLSKEVAQLKKLLSGFQSQRSELENALRQAEINIGQLQTQISKTQQQLNSEQKALQQLQSQRHALQGQKRQQQQQIEQQIRSAFQIGQQKKLKVLLNQEDPEKLSRALAYYDYFNRARAQQVSAYADTIANINKLEPAIQQKTETLKQAKAQLQQEHKALLSNKSTREQSLAKINSSIKSKHQHLSKLNQDRAELERLIEAVEQTIANISIPTDYRPFAQLKGKLPWPLVGKASNSFGSRRSNSELRWQGVNIRANAGSSIKAIHHGRVVFSDWLRGYGLLIIIDHGDDYMSLYGHNQSLLRETGDWVSSGEIIATTGNSGGQQQSGVYFEIRHNGKPSNPALWCKRS</sequence>
<evidence type="ECO:0000313" key="4">
    <source>
        <dbReference type="EMBL" id="MCZ0865465.1"/>
    </source>
</evidence>
<comment type="caution">
    <text evidence="4">The sequence shown here is derived from an EMBL/GenBank/DDBJ whole genome shotgun (WGS) entry which is preliminary data.</text>
</comment>
<proteinExistence type="predicted"/>
<feature type="domain" description="M23ase beta-sheet core" evidence="3">
    <location>
        <begin position="293"/>
        <end position="386"/>
    </location>
</feature>
<dbReference type="SUPFAM" id="SSF90257">
    <property type="entry name" value="Myosin rod fragments"/>
    <property type="match status" value="1"/>
</dbReference>
<dbReference type="PANTHER" id="PTHR21666:SF270">
    <property type="entry name" value="MUREIN HYDROLASE ACTIVATOR ENVC"/>
    <property type="match status" value="1"/>
</dbReference>
<keyword evidence="1" id="KW-0175">Coiled coil</keyword>
<dbReference type="Gene3D" id="2.70.70.10">
    <property type="entry name" value="Glucose Permease (Domain IIA)"/>
    <property type="match status" value="1"/>
</dbReference>
<protein>
    <submittedName>
        <fullName evidence="4">Peptidoglycan DD-metalloendopeptidase family protein</fullName>
    </submittedName>
</protein>
<reference evidence="4 5" key="1">
    <citation type="submission" date="2022-12" db="EMBL/GenBank/DDBJ databases">
        <title>Dasania phycosphaerae sp. nov., isolated from particulate material of the south coast of Korea.</title>
        <authorList>
            <person name="Jiang Y."/>
        </authorList>
    </citation>
    <scope>NUCLEOTIDE SEQUENCE [LARGE SCALE GENOMIC DNA]</scope>
    <source>
        <strain evidence="4 5">GY-19</strain>
    </source>
</reference>
<dbReference type="InterPro" id="IPR011055">
    <property type="entry name" value="Dup_hybrid_motif"/>
</dbReference>
<evidence type="ECO:0000256" key="2">
    <source>
        <dbReference type="SAM" id="SignalP"/>
    </source>
</evidence>
<feature type="coiled-coil region" evidence="1">
    <location>
        <begin position="37"/>
        <end position="120"/>
    </location>
</feature>
<dbReference type="EMBL" id="JAPTGG010000007">
    <property type="protein sequence ID" value="MCZ0865465.1"/>
    <property type="molecule type" value="Genomic_DNA"/>
</dbReference>
<dbReference type="InterPro" id="IPR050570">
    <property type="entry name" value="Cell_wall_metabolism_enzyme"/>
</dbReference>
<accession>A0A9J6RMC1</accession>